<dbReference type="PROSITE" id="PS50020">
    <property type="entry name" value="WW_DOMAIN_2"/>
    <property type="match status" value="1"/>
</dbReference>
<accession>A0A1X0NMM9</accession>
<dbReference type="AlphaFoldDB" id="A0A1X0NMM9"/>
<evidence type="ECO:0000313" key="4">
    <source>
        <dbReference type="EMBL" id="ORC85841.1"/>
    </source>
</evidence>
<dbReference type="SMART" id="SM00456">
    <property type="entry name" value="WW"/>
    <property type="match status" value="1"/>
</dbReference>
<feature type="domain" description="WW" evidence="3">
    <location>
        <begin position="47"/>
        <end position="80"/>
    </location>
</feature>
<name>A0A1X0NMM9_9TRYP</name>
<feature type="region of interest" description="Disordered" evidence="2">
    <location>
        <begin position="501"/>
        <end position="523"/>
    </location>
</feature>
<dbReference type="PANTHER" id="PTHR21715:SF0">
    <property type="entry name" value="RH04127P"/>
    <property type="match status" value="1"/>
</dbReference>
<sequence length="901" mass="104628">MSVVLENIPNDNYEPSEMELMEYGKWLGMELPADKPFLWIAREGLKAPLPEHWKACRSEKGELYYFNFKTGESSWDHPLDDQFRELLQSEKKNPSPRSVANGAKPKPLLSKVVKESFIDKTNSNEQPISLQGGNSKMQTLKTLKLKKELPGDLKLDIKTGAESGSDTSPRGLGVSSPKEEMTDMGCRISKRSTERLALNKNAESLDSAKNAFMADLDDQLQRFQSEKLREHQTNKDEYEAKLKESWNRSRKRLEEEYERKSKDLKDDLDKKLCTEKNRLEEDHVTQIQQLSDDFTRKFEEEGRKIRQHLSEEYEREKKDIEERFRLEIENLRKNKSKEFQKLQFLESQSLDVMKNSTEELKETTSNFIDAYKKAHDAFVAVLVDTNSNYSNYSVIALAQLTESAKESYQKEINSIRDCYYSDIEDIRRKFAADSALLQKEKVNLAKEKAELEEERKEYLREKAKLLEDKQAKFSLLPQPQRKAEVHHDSDQVQVLGEKCPDTTFQTRERNVQDDNNGTSPRSEKEVLESVVAFMKENHKKELEEVKKDLRKRAEEELKAAFDDMMQEHRHMRLGSVNEGKDEALSLHGVEKAPSELKTDDKEYERSATVSPEIIRRDDLTALLTEALRTVFAGSPFIIPSPTNGDAITRKSSACSEAIPSPPVFETKEVKLERRVDTFPVSFQEQKALLAGERYRIEEGKRFVENQRMGLEQRRFQLKTARHQWKQDVIAAKKEGLRSSSREGQLLNKLRITLENQAKGLEHDEVILRDSERWLLMKEQMVQEMERQINELEGGKARDTSTNSLDTVALMTSFFKPTTRTADWYPQEKEPIREVVHTRTLSPMYGKTLDKIARRLEEVTSMMNIQKRKRTFSLPHGIIERRRSGQKTTKGVEFILNENREF</sequence>
<keyword evidence="1" id="KW-0175">Coiled coil</keyword>
<dbReference type="SUPFAM" id="SSF51045">
    <property type="entry name" value="WW domain"/>
    <property type="match status" value="1"/>
</dbReference>
<dbReference type="VEuPathDB" id="TriTrypDB:TM35_000321560"/>
<gene>
    <name evidence="4" type="ORF">TM35_000321560</name>
</gene>
<evidence type="ECO:0000313" key="5">
    <source>
        <dbReference type="Proteomes" id="UP000192257"/>
    </source>
</evidence>
<keyword evidence="5" id="KW-1185">Reference proteome</keyword>
<comment type="caution">
    <text evidence="4">The sequence shown here is derived from an EMBL/GenBank/DDBJ whole genome shotgun (WGS) entry which is preliminary data.</text>
</comment>
<reference evidence="4 5" key="1">
    <citation type="submission" date="2017-03" db="EMBL/GenBank/DDBJ databases">
        <title>An alternative strategy for trypanosome survival in the mammalian bloodstream revealed through genome and transcriptome analysis of the ubiquitous bovine parasite Trypanosoma (Megatrypanum) theileri.</title>
        <authorList>
            <person name="Kelly S."/>
            <person name="Ivens A."/>
            <person name="Mott A."/>
            <person name="O'Neill E."/>
            <person name="Emms D."/>
            <person name="Macleod O."/>
            <person name="Voorheis P."/>
            <person name="Matthews J."/>
            <person name="Matthews K."/>
            <person name="Carrington M."/>
        </authorList>
    </citation>
    <scope>NUCLEOTIDE SEQUENCE [LARGE SCALE GENOMIC DNA]</scope>
    <source>
        <strain evidence="4">Edinburgh</strain>
    </source>
</reference>
<dbReference type="Proteomes" id="UP000192257">
    <property type="component" value="Unassembled WGS sequence"/>
</dbReference>
<organism evidence="4 5">
    <name type="scientific">Trypanosoma theileri</name>
    <dbReference type="NCBI Taxonomy" id="67003"/>
    <lineage>
        <taxon>Eukaryota</taxon>
        <taxon>Discoba</taxon>
        <taxon>Euglenozoa</taxon>
        <taxon>Kinetoplastea</taxon>
        <taxon>Metakinetoplastina</taxon>
        <taxon>Trypanosomatida</taxon>
        <taxon>Trypanosomatidae</taxon>
        <taxon>Trypanosoma</taxon>
    </lineage>
</organism>
<dbReference type="RefSeq" id="XP_028879907.1">
    <property type="nucleotide sequence ID" value="XM_029028783.1"/>
</dbReference>
<dbReference type="InterPro" id="IPR053233">
    <property type="entry name" value="ABRA-related"/>
</dbReference>
<evidence type="ECO:0000256" key="1">
    <source>
        <dbReference type="SAM" id="Coils"/>
    </source>
</evidence>
<dbReference type="InterPro" id="IPR001202">
    <property type="entry name" value="WW_dom"/>
</dbReference>
<dbReference type="PROSITE" id="PS01159">
    <property type="entry name" value="WW_DOMAIN_1"/>
    <property type="match status" value="1"/>
</dbReference>
<dbReference type="OrthoDB" id="6344460at2759"/>
<dbReference type="PANTHER" id="PTHR21715">
    <property type="entry name" value="RH04127P"/>
    <property type="match status" value="1"/>
</dbReference>
<dbReference type="STRING" id="67003.A0A1X0NMM9"/>
<feature type="coiled-coil region" evidence="1">
    <location>
        <begin position="221"/>
        <end position="270"/>
    </location>
</feature>
<dbReference type="Gene3D" id="3.30.1470.10">
    <property type="entry name" value="Photosystem I PsaD, reaction center subunit II"/>
    <property type="match status" value="1"/>
</dbReference>
<dbReference type="EMBL" id="NBCO01000032">
    <property type="protein sequence ID" value="ORC85841.1"/>
    <property type="molecule type" value="Genomic_DNA"/>
</dbReference>
<feature type="region of interest" description="Disordered" evidence="2">
    <location>
        <begin position="157"/>
        <end position="184"/>
    </location>
</feature>
<feature type="coiled-coil region" evidence="1">
    <location>
        <begin position="310"/>
        <end position="348"/>
    </location>
</feature>
<dbReference type="CDD" id="cd00201">
    <property type="entry name" value="WW"/>
    <property type="match status" value="1"/>
</dbReference>
<evidence type="ECO:0000256" key="2">
    <source>
        <dbReference type="SAM" id="MobiDB-lite"/>
    </source>
</evidence>
<dbReference type="Pfam" id="PF00397">
    <property type="entry name" value="WW"/>
    <property type="match status" value="1"/>
</dbReference>
<protein>
    <recommendedName>
        <fullName evidence="3">WW domain-containing protein</fullName>
    </recommendedName>
</protein>
<dbReference type="InterPro" id="IPR036020">
    <property type="entry name" value="WW_dom_sf"/>
</dbReference>
<proteinExistence type="predicted"/>
<evidence type="ECO:0000259" key="3">
    <source>
        <dbReference type="PROSITE" id="PS50020"/>
    </source>
</evidence>
<feature type="coiled-coil region" evidence="1">
    <location>
        <begin position="432"/>
        <end position="469"/>
    </location>
</feature>
<dbReference type="GeneID" id="39988563"/>